<keyword evidence="1" id="KW-0812">Transmembrane</keyword>
<dbReference type="Proteomes" id="UP000477386">
    <property type="component" value="Unassembled WGS sequence"/>
</dbReference>
<evidence type="ECO:0000256" key="1">
    <source>
        <dbReference type="SAM" id="Phobius"/>
    </source>
</evidence>
<sequence length="145" mass="16835">MKEALFYLGNISIIGYIATMVGKQLYESRKINNWQQSAQAEFETARQEMNLIRRDHLATITQVYSNQYGNDLAQQLERGIFFEDMPMILLLTSMGQPDKILDGNYKGVMTSKWYYGESTNRLGNPSYDLEISLENYRVVGWKNLK</sequence>
<dbReference type="RefSeq" id="WP_164035242.1">
    <property type="nucleotide sequence ID" value="NZ_JAAGNZ010000001.1"/>
</dbReference>
<dbReference type="AlphaFoldDB" id="A0A6M0ICV5"/>
<evidence type="ECO:0000313" key="2">
    <source>
        <dbReference type="EMBL" id="NEU65948.1"/>
    </source>
</evidence>
<keyword evidence="3" id="KW-1185">Reference proteome</keyword>
<proteinExistence type="predicted"/>
<organism evidence="2 3">
    <name type="scientific">Spirosoma agri</name>
    <dbReference type="NCBI Taxonomy" id="1987381"/>
    <lineage>
        <taxon>Bacteria</taxon>
        <taxon>Pseudomonadati</taxon>
        <taxon>Bacteroidota</taxon>
        <taxon>Cytophagia</taxon>
        <taxon>Cytophagales</taxon>
        <taxon>Cytophagaceae</taxon>
        <taxon>Spirosoma</taxon>
    </lineage>
</organism>
<keyword evidence="1" id="KW-0472">Membrane</keyword>
<evidence type="ECO:0000313" key="3">
    <source>
        <dbReference type="Proteomes" id="UP000477386"/>
    </source>
</evidence>
<comment type="caution">
    <text evidence="2">The sequence shown here is derived from an EMBL/GenBank/DDBJ whole genome shotgun (WGS) entry which is preliminary data.</text>
</comment>
<keyword evidence="1" id="KW-1133">Transmembrane helix</keyword>
<accession>A0A6M0ICV5</accession>
<gene>
    <name evidence="2" type="ORF">GK091_03580</name>
</gene>
<dbReference type="EMBL" id="JAAGNZ010000001">
    <property type="protein sequence ID" value="NEU65948.1"/>
    <property type="molecule type" value="Genomic_DNA"/>
</dbReference>
<protein>
    <submittedName>
        <fullName evidence="2">Uncharacterized protein</fullName>
    </submittedName>
</protein>
<reference evidence="2 3" key="1">
    <citation type="submission" date="2020-02" db="EMBL/GenBank/DDBJ databases">
        <title>Draft genome sequence of two Spirosoma agri KCTC 52727 and Spirosoma terrae KCTC 52035.</title>
        <authorList>
            <person name="Rojas J."/>
            <person name="Ambika Manirajan B."/>
            <person name="Ratering S."/>
            <person name="Suarez C."/>
            <person name="Schnell S."/>
        </authorList>
    </citation>
    <scope>NUCLEOTIDE SEQUENCE [LARGE SCALE GENOMIC DNA]</scope>
    <source>
        <strain evidence="2 3">KCTC 52727</strain>
    </source>
</reference>
<feature type="transmembrane region" description="Helical" evidence="1">
    <location>
        <begin position="6"/>
        <end position="26"/>
    </location>
</feature>
<name>A0A6M0ICV5_9BACT</name>